<dbReference type="AlphaFoldDB" id="A0A371F5Q5"/>
<proteinExistence type="predicted"/>
<comment type="caution">
    <text evidence="1">The sequence shown here is derived from an EMBL/GenBank/DDBJ whole genome shotgun (WGS) entry which is preliminary data.</text>
</comment>
<dbReference type="EMBL" id="QJKJ01010477">
    <property type="protein sequence ID" value="RDX73575.1"/>
    <property type="molecule type" value="Genomic_DNA"/>
</dbReference>
<organism evidence="1 2">
    <name type="scientific">Mucuna pruriens</name>
    <name type="common">Velvet bean</name>
    <name type="synonym">Dolichos pruriens</name>
    <dbReference type="NCBI Taxonomy" id="157652"/>
    <lineage>
        <taxon>Eukaryota</taxon>
        <taxon>Viridiplantae</taxon>
        <taxon>Streptophyta</taxon>
        <taxon>Embryophyta</taxon>
        <taxon>Tracheophyta</taxon>
        <taxon>Spermatophyta</taxon>
        <taxon>Magnoliopsida</taxon>
        <taxon>eudicotyledons</taxon>
        <taxon>Gunneridae</taxon>
        <taxon>Pentapetalae</taxon>
        <taxon>rosids</taxon>
        <taxon>fabids</taxon>
        <taxon>Fabales</taxon>
        <taxon>Fabaceae</taxon>
        <taxon>Papilionoideae</taxon>
        <taxon>50 kb inversion clade</taxon>
        <taxon>NPAAA clade</taxon>
        <taxon>indigoferoid/millettioid clade</taxon>
        <taxon>Phaseoleae</taxon>
        <taxon>Mucuna</taxon>
    </lineage>
</organism>
<protein>
    <submittedName>
        <fullName evidence="1">Uncharacterized protein</fullName>
    </submittedName>
</protein>
<gene>
    <name evidence="1" type="ORF">CR513_46801</name>
</gene>
<evidence type="ECO:0000313" key="2">
    <source>
        <dbReference type="Proteomes" id="UP000257109"/>
    </source>
</evidence>
<sequence length="88" mass="9861">MNNRMGRVSAAEFARLRSQKPLPKRGQIKSKIAANAFHSIVSSLFFLGLEFSEEKLVASSTILIERAKPIRQNYPSERDKVSLPAICD</sequence>
<dbReference type="OrthoDB" id="1431565at2759"/>
<reference evidence="1" key="1">
    <citation type="submission" date="2018-05" db="EMBL/GenBank/DDBJ databases">
        <title>Draft genome of Mucuna pruriens seed.</title>
        <authorList>
            <person name="Nnadi N.E."/>
            <person name="Vos R."/>
            <person name="Hasami M.H."/>
            <person name="Devisetty U.K."/>
            <person name="Aguiy J.C."/>
        </authorList>
    </citation>
    <scope>NUCLEOTIDE SEQUENCE [LARGE SCALE GENOMIC DNA]</scope>
    <source>
        <strain evidence="1">JCA_2017</strain>
    </source>
</reference>
<keyword evidence="2" id="KW-1185">Reference proteome</keyword>
<feature type="non-terminal residue" evidence="1">
    <location>
        <position position="1"/>
    </location>
</feature>
<accession>A0A371F5Q5</accession>
<evidence type="ECO:0000313" key="1">
    <source>
        <dbReference type="EMBL" id="RDX73575.1"/>
    </source>
</evidence>
<name>A0A371F5Q5_MUCPR</name>
<dbReference type="Proteomes" id="UP000257109">
    <property type="component" value="Unassembled WGS sequence"/>
</dbReference>